<keyword evidence="3" id="KW-1185">Reference proteome</keyword>
<keyword evidence="1" id="KW-0732">Signal</keyword>
<dbReference type="InterPro" id="IPR010870">
    <property type="entry name" value="Porin_O/P"/>
</dbReference>
<name>A0ABX0H648_9BACT</name>
<feature type="chain" id="PRO_5047189641" evidence="1">
    <location>
        <begin position="27"/>
        <end position="417"/>
    </location>
</feature>
<dbReference type="RefSeq" id="WP_166146685.1">
    <property type="nucleotide sequence ID" value="NZ_JAANYN010000004.1"/>
</dbReference>
<gene>
    <name evidence="2" type="ORF">G9Q97_10720</name>
</gene>
<reference evidence="2 3" key="1">
    <citation type="submission" date="2020-03" db="EMBL/GenBank/DDBJ databases">
        <title>Cyclobacterium plantarum sp. nov., a marine bacterium isolated from a coastal-marine wetland.</title>
        <authorList>
            <person name="Sanchez-Porro C."/>
            <person name="Ventosa A."/>
            <person name="Amoozegar M."/>
        </authorList>
    </citation>
    <scope>NUCLEOTIDE SEQUENCE [LARGE SCALE GENOMIC DNA]</scope>
    <source>
        <strain evidence="2 3">GBPx2</strain>
    </source>
</reference>
<organism evidence="2 3">
    <name type="scientific">Cyclobacterium plantarum</name>
    <dbReference type="NCBI Taxonomy" id="2716263"/>
    <lineage>
        <taxon>Bacteria</taxon>
        <taxon>Pseudomonadati</taxon>
        <taxon>Bacteroidota</taxon>
        <taxon>Cytophagia</taxon>
        <taxon>Cytophagales</taxon>
        <taxon>Cyclobacteriaceae</taxon>
        <taxon>Cyclobacterium</taxon>
    </lineage>
</organism>
<proteinExistence type="predicted"/>
<evidence type="ECO:0000313" key="2">
    <source>
        <dbReference type="EMBL" id="NHE57283.1"/>
    </source>
</evidence>
<feature type="signal peptide" evidence="1">
    <location>
        <begin position="1"/>
        <end position="26"/>
    </location>
</feature>
<evidence type="ECO:0000313" key="3">
    <source>
        <dbReference type="Proteomes" id="UP000649799"/>
    </source>
</evidence>
<comment type="caution">
    <text evidence="2">The sequence shown here is derived from an EMBL/GenBank/DDBJ whole genome shotgun (WGS) entry which is preliminary data.</text>
</comment>
<dbReference type="Proteomes" id="UP000649799">
    <property type="component" value="Unassembled WGS sequence"/>
</dbReference>
<dbReference type="EMBL" id="JAANYN010000004">
    <property type="protein sequence ID" value="NHE57283.1"/>
    <property type="molecule type" value="Genomic_DNA"/>
</dbReference>
<accession>A0ABX0H648</accession>
<sequence>MIRSLLSLQLFVLCFIFSWTCQPLKAQDTLSSDSLQAMIDAPTQFTQVPYFTFGKGLGLISPDSVFALNIRFRIQNRAVFNFNDGDPANIEGKVRRLRLRFDGFVYHPRVTYVIQLSFTPEDMDWERTQFPNILRDAMIFYKVNKNLTLGLGQTKLPGNRQRVNSSGDLQFVDRSIVNATLNVDRDFGIQAKYARQLKNKFHYVLLGAISTGKGRNFFQEVSELSYTGRIELLPFGLFEAFGDYFEGDLMREKTPKLSIGMTLNQNYNTLRTGGQIGVLLYQPTDMTTYMSDWLFKYRGFAFASEFLYRTSENPLTFNDENDVRYVYNGLGQNFQASYLLPNDLEFAGRYTRLNPRGQVRLYEPDLQHITVGLTRYLRGHRLKLQSDFTYELLGTYGERPNPARNNFIWRFQVELGI</sequence>
<dbReference type="InterPro" id="IPR023614">
    <property type="entry name" value="Porin_dom_sf"/>
</dbReference>
<dbReference type="Pfam" id="PF07396">
    <property type="entry name" value="Porin_O_P"/>
    <property type="match status" value="1"/>
</dbReference>
<evidence type="ECO:0000256" key="1">
    <source>
        <dbReference type="SAM" id="SignalP"/>
    </source>
</evidence>
<dbReference type="Gene3D" id="2.40.160.10">
    <property type="entry name" value="Porin"/>
    <property type="match status" value="1"/>
</dbReference>
<protein>
    <submittedName>
        <fullName evidence="2">Porin</fullName>
    </submittedName>
</protein>